<dbReference type="OMA" id="LHFRGGM"/>
<dbReference type="Pfam" id="PF03188">
    <property type="entry name" value="Cytochrom_B561"/>
    <property type="match status" value="1"/>
</dbReference>
<evidence type="ECO:0000313" key="14">
    <source>
        <dbReference type="Proteomes" id="UP000019132"/>
    </source>
</evidence>
<dbReference type="InterPro" id="IPR043205">
    <property type="entry name" value="CYB561/CYBRD1-like"/>
</dbReference>
<dbReference type="VEuPathDB" id="FungiDB:PYU1_G012353"/>
<evidence type="ECO:0000256" key="4">
    <source>
        <dbReference type="ARBA" id="ARBA00022617"/>
    </source>
</evidence>
<keyword evidence="8 11" id="KW-1133">Transmembrane helix</keyword>
<comment type="cofactor">
    <cofactor evidence="1">
        <name>heme b</name>
        <dbReference type="ChEBI" id="CHEBI:60344"/>
    </cofactor>
</comment>
<keyword evidence="4" id="KW-0349">Heme</keyword>
<evidence type="ECO:0000256" key="10">
    <source>
        <dbReference type="ARBA" id="ARBA00023136"/>
    </source>
</evidence>
<feature type="transmembrane region" description="Helical" evidence="11">
    <location>
        <begin position="7"/>
        <end position="25"/>
    </location>
</feature>
<evidence type="ECO:0000256" key="9">
    <source>
        <dbReference type="ARBA" id="ARBA00023004"/>
    </source>
</evidence>
<feature type="transmembrane region" description="Helical" evidence="11">
    <location>
        <begin position="61"/>
        <end position="81"/>
    </location>
</feature>
<dbReference type="PANTHER" id="PTHR10106:SF0">
    <property type="entry name" value="LD36721P"/>
    <property type="match status" value="1"/>
</dbReference>
<feature type="transmembrane region" description="Helical" evidence="11">
    <location>
        <begin position="214"/>
        <end position="236"/>
    </location>
</feature>
<dbReference type="AlphaFoldDB" id="K3X580"/>
<reference evidence="14" key="1">
    <citation type="journal article" date="2010" name="Genome Biol.">
        <title>Genome sequence of the necrotrophic plant pathogen Pythium ultimum reveals original pathogenicity mechanisms and effector repertoire.</title>
        <authorList>
            <person name="Levesque C.A."/>
            <person name="Brouwer H."/>
            <person name="Cano L."/>
            <person name="Hamilton J.P."/>
            <person name="Holt C."/>
            <person name="Huitema E."/>
            <person name="Raffaele S."/>
            <person name="Robideau G.P."/>
            <person name="Thines M."/>
            <person name="Win J."/>
            <person name="Zerillo M.M."/>
            <person name="Beakes G.W."/>
            <person name="Boore J.L."/>
            <person name="Busam D."/>
            <person name="Dumas B."/>
            <person name="Ferriera S."/>
            <person name="Fuerstenberg S.I."/>
            <person name="Gachon C.M."/>
            <person name="Gaulin E."/>
            <person name="Govers F."/>
            <person name="Grenville-Briggs L."/>
            <person name="Horner N."/>
            <person name="Hostetler J."/>
            <person name="Jiang R.H."/>
            <person name="Johnson J."/>
            <person name="Krajaejun T."/>
            <person name="Lin H."/>
            <person name="Meijer H.J."/>
            <person name="Moore B."/>
            <person name="Morris P."/>
            <person name="Phuntmart V."/>
            <person name="Puiu D."/>
            <person name="Shetty J."/>
            <person name="Stajich J.E."/>
            <person name="Tripathy S."/>
            <person name="Wawra S."/>
            <person name="van West P."/>
            <person name="Whitty B.R."/>
            <person name="Coutinho P.M."/>
            <person name="Henrissat B."/>
            <person name="Martin F."/>
            <person name="Thomas P.D."/>
            <person name="Tyler B.M."/>
            <person name="De Vries R.P."/>
            <person name="Kamoun S."/>
            <person name="Yandell M."/>
            <person name="Tisserat N."/>
            <person name="Buell C.R."/>
        </authorList>
    </citation>
    <scope>NUCLEOTIDE SEQUENCE</scope>
    <source>
        <strain evidence="14">DAOM:BR144</strain>
    </source>
</reference>
<reference evidence="13" key="3">
    <citation type="submission" date="2015-02" db="UniProtKB">
        <authorList>
            <consortium name="EnsemblProtists"/>
        </authorList>
    </citation>
    <scope>IDENTIFICATION</scope>
    <source>
        <strain evidence="13">DAOM BR144</strain>
    </source>
</reference>
<dbReference type="EnsemblProtists" id="PYU1_T012379">
    <property type="protein sequence ID" value="PYU1_T012379"/>
    <property type="gene ID" value="PYU1_G012353"/>
</dbReference>
<feature type="transmembrane region" description="Helical" evidence="11">
    <location>
        <begin position="125"/>
        <end position="149"/>
    </location>
</feature>
<keyword evidence="7" id="KW-0249">Electron transport</keyword>
<dbReference type="EMBL" id="GL376608">
    <property type="status" value="NOT_ANNOTATED_CDS"/>
    <property type="molecule type" value="Genomic_DNA"/>
</dbReference>
<dbReference type="FunFam" id="1.20.120.1770:FF:000001">
    <property type="entry name" value="Cytochrome b reductase 1"/>
    <property type="match status" value="1"/>
</dbReference>
<accession>K3X580</accession>
<evidence type="ECO:0000256" key="11">
    <source>
        <dbReference type="SAM" id="Phobius"/>
    </source>
</evidence>
<evidence type="ECO:0000256" key="3">
    <source>
        <dbReference type="ARBA" id="ARBA00022448"/>
    </source>
</evidence>
<organism evidence="13 14">
    <name type="scientific">Globisporangium ultimum (strain ATCC 200006 / CBS 805.95 / DAOM BR144)</name>
    <name type="common">Pythium ultimum</name>
    <dbReference type="NCBI Taxonomy" id="431595"/>
    <lineage>
        <taxon>Eukaryota</taxon>
        <taxon>Sar</taxon>
        <taxon>Stramenopiles</taxon>
        <taxon>Oomycota</taxon>
        <taxon>Peronosporomycetes</taxon>
        <taxon>Pythiales</taxon>
        <taxon>Pythiaceae</taxon>
        <taxon>Globisporangium</taxon>
    </lineage>
</organism>
<dbReference type="GO" id="GO:0046872">
    <property type="term" value="F:metal ion binding"/>
    <property type="evidence" value="ECO:0007669"/>
    <property type="project" value="UniProtKB-KW"/>
</dbReference>
<name>K3X580_GLOUD</name>
<dbReference type="Proteomes" id="UP000019132">
    <property type="component" value="Unassembled WGS sequence"/>
</dbReference>
<dbReference type="eggNOG" id="KOG1619">
    <property type="taxonomic scope" value="Eukaryota"/>
</dbReference>
<feature type="domain" description="Cytochrome b561" evidence="12">
    <location>
        <begin position="20"/>
        <end position="235"/>
    </location>
</feature>
<feature type="transmembrane region" description="Helical" evidence="11">
    <location>
        <begin position="161"/>
        <end position="185"/>
    </location>
</feature>
<evidence type="ECO:0000256" key="6">
    <source>
        <dbReference type="ARBA" id="ARBA00022723"/>
    </source>
</evidence>
<dbReference type="GO" id="GO:0016020">
    <property type="term" value="C:membrane"/>
    <property type="evidence" value="ECO:0007669"/>
    <property type="project" value="UniProtKB-SubCell"/>
</dbReference>
<keyword evidence="6" id="KW-0479">Metal-binding</keyword>
<keyword evidence="14" id="KW-1185">Reference proteome</keyword>
<sequence length="266" mass="28914">MELSFRALAHGLPLLILVLVGYWMGSGLTQYVSVGDVITEKDLSGFSWAHADGRVFNWHPVFMTFGFVVCSSQAALAYISLPFSHDINKRIHLSLHTLGLVSAVTGAIAVFRFHNEHSITNLYSLHSWLGLLTVILFLGHYVVSFYVFFYPGAQQPVRAQVNPFHIGLGIGILGLVFLTACTGILEKLSFNASCNVTGTLNGNQVKGFMAADCVLGNTIGLLLAFTFATLAVTIWLSKHKPEPFLEGAESAPLISGGQKKDHYARG</sequence>
<evidence type="ECO:0000256" key="2">
    <source>
        <dbReference type="ARBA" id="ARBA00004141"/>
    </source>
</evidence>
<keyword evidence="10 11" id="KW-0472">Membrane</keyword>
<reference evidence="14" key="2">
    <citation type="submission" date="2010-04" db="EMBL/GenBank/DDBJ databases">
        <authorList>
            <person name="Buell R."/>
            <person name="Hamilton J."/>
            <person name="Hostetler J."/>
        </authorList>
    </citation>
    <scope>NUCLEOTIDE SEQUENCE [LARGE SCALE GENOMIC DNA]</scope>
    <source>
        <strain evidence="14">DAOM:BR144</strain>
    </source>
</reference>
<keyword evidence="3" id="KW-0813">Transport</keyword>
<evidence type="ECO:0000256" key="8">
    <source>
        <dbReference type="ARBA" id="ARBA00022989"/>
    </source>
</evidence>
<feature type="transmembrane region" description="Helical" evidence="11">
    <location>
        <begin position="93"/>
        <end position="113"/>
    </location>
</feature>
<evidence type="ECO:0000256" key="1">
    <source>
        <dbReference type="ARBA" id="ARBA00001970"/>
    </source>
</evidence>
<evidence type="ECO:0000256" key="7">
    <source>
        <dbReference type="ARBA" id="ARBA00022982"/>
    </source>
</evidence>
<dbReference type="GO" id="GO:0016491">
    <property type="term" value="F:oxidoreductase activity"/>
    <property type="evidence" value="ECO:0007669"/>
    <property type="project" value="InterPro"/>
</dbReference>
<evidence type="ECO:0000259" key="12">
    <source>
        <dbReference type="PROSITE" id="PS50939"/>
    </source>
</evidence>
<keyword evidence="9" id="KW-0408">Iron</keyword>
<comment type="subcellular location">
    <subcellularLocation>
        <location evidence="2">Membrane</location>
        <topology evidence="2">Multi-pass membrane protein</topology>
    </subcellularLocation>
</comment>
<dbReference type="PANTHER" id="PTHR10106">
    <property type="entry name" value="CYTOCHROME B561-RELATED"/>
    <property type="match status" value="1"/>
</dbReference>
<dbReference type="InParanoid" id="K3X580"/>
<dbReference type="PROSITE" id="PS50939">
    <property type="entry name" value="CYTOCHROME_B561"/>
    <property type="match status" value="1"/>
</dbReference>
<dbReference type="HOGENOM" id="CLU_069712_0_1_1"/>
<dbReference type="SMART" id="SM00665">
    <property type="entry name" value="B561"/>
    <property type="match status" value="1"/>
</dbReference>
<protein>
    <recommendedName>
        <fullName evidence="12">Cytochrome b561 domain-containing protein</fullName>
    </recommendedName>
</protein>
<evidence type="ECO:0000256" key="5">
    <source>
        <dbReference type="ARBA" id="ARBA00022692"/>
    </source>
</evidence>
<evidence type="ECO:0000313" key="13">
    <source>
        <dbReference type="EnsemblProtists" id="PYU1_T012379"/>
    </source>
</evidence>
<dbReference type="Gene3D" id="1.20.120.1770">
    <property type="match status" value="1"/>
</dbReference>
<keyword evidence="5 11" id="KW-0812">Transmembrane</keyword>
<proteinExistence type="predicted"/>
<dbReference type="InterPro" id="IPR006593">
    <property type="entry name" value="Cyt_b561/ferric_Rdtase_TM"/>
</dbReference>